<dbReference type="InterPro" id="IPR050554">
    <property type="entry name" value="Met_Synthase/Corrinoid"/>
</dbReference>
<evidence type="ECO:0000313" key="6">
    <source>
        <dbReference type="EMBL" id="AFV12207.1"/>
    </source>
</evidence>
<evidence type="ECO:0000256" key="2">
    <source>
        <dbReference type="ARBA" id="ARBA00022723"/>
    </source>
</evidence>
<dbReference type="GO" id="GO:0031419">
    <property type="term" value="F:cobalamin binding"/>
    <property type="evidence" value="ECO:0007669"/>
    <property type="project" value="InterPro"/>
</dbReference>
<dbReference type="Pfam" id="PF02607">
    <property type="entry name" value="B12-binding_2"/>
    <property type="match status" value="1"/>
</dbReference>
<dbReference type="CDD" id="cd02070">
    <property type="entry name" value="corrinoid_protein_B12-BD"/>
    <property type="match status" value="1"/>
</dbReference>
<dbReference type="OrthoDB" id="5756833at2"/>
<dbReference type="eggNOG" id="COG5012">
    <property type="taxonomic scope" value="Bacteria"/>
</dbReference>
<dbReference type="RefSeq" id="WP_015051082.1">
    <property type="nucleotide sequence ID" value="NC_018870.1"/>
</dbReference>
<dbReference type="PROSITE" id="PS51337">
    <property type="entry name" value="B12_BINDING_NTER"/>
    <property type="match status" value="1"/>
</dbReference>
<sequence>MKNNRTIIFRKINSAILNGEANEVARLIDTGLKMSMSAEEILEEVLIPTTRQVAAQFQGAVFYIPDVLLASRAIKAGLHALKPYKRPAGGKRIVIGTVAGDIHDIGKNMVALFLEFAGYEVIDLGVDVTTLDFIQAVKQHKPNLLAMSALLTTTMGEMSNVIEMLYVHQLRDCVKVIVGGGPVTQEFADSIGADAYADNPHEAIKVVHNLLNRHNG</sequence>
<evidence type="ECO:0000313" key="7">
    <source>
        <dbReference type="Proteomes" id="UP000000467"/>
    </source>
</evidence>
<dbReference type="InterPro" id="IPR036724">
    <property type="entry name" value="Cobalamin-bd_sf"/>
</dbReference>
<dbReference type="EMBL" id="CP003732">
    <property type="protein sequence ID" value="AFV12207.1"/>
    <property type="molecule type" value="Genomic_DNA"/>
</dbReference>
<dbReference type="HOGENOM" id="CLU_082102_2_0_9"/>
<dbReference type="PANTHER" id="PTHR45833">
    <property type="entry name" value="METHIONINE SYNTHASE"/>
    <property type="match status" value="1"/>
</dbReference>
<dbReference type="PANTHER" id="PTHR45833:SF1">
    <property type="entry name" value="METHIONINE SYNTHASE"/>
    <property type="match status" value="1"/>
</dbReference>
<dbReference type="GO" id="GO:0005829">
    <property type="term" value="C:cytosol"/>
    <property type="evidence" value="ECO:0007669"/>
    <property type="project" value="TreeGrafter"/>
</dbReference>
<evidence type="ECO:0000256" key="1">
    <source>
        <dbReference type="ARBA" id="ARBA00010854"/>
    </source>
</evidence>
<dbReference type="Gene3D" id="1.10.1240.10">
    <property type="entry name" value="Methionine synthase domain"/>
    <property type="match status" value="1"/>
</dbReference>
<comment type="similarity">
    <text evidence="1">Belongs to the methylamine corrinoid protein family.</text>
</comment>
<dbReference type="GO" id="GO:0046653">
    <property type="term" value="P:tetrahydrofolate metabolic process"/>
    <property type="evidence" value="ECO:0007669"/>
    <property type="project" value="TreeGrafter"/>
</dbReference>
<dbReference type="GO" id="GO:0008705">
    <property type="term" value="F:methionine synthase activity"/>
    <property type="evidence" value="ECO:0007669"/>
    <property type="project" value="TreeGrafter"/>
</dbReference>
<dbReference type="GO" id="GO:0046872">
    <property type="term" value="F:metal ion binding"/>
    <property type="evidence" value="ECO:0007669"/>
    <property type="project" value="UniProtKB-KW"/>
</dbReference>
<dbReference type="STRING" id="1089553.Tph_c20130"/>
<dbReference type="AlphaFoldDB" id="K4LJH3"/>
<feature type="domain" description="B12-binding" evidence="4">
    <location>
        <begin position="90"/>
        <end position="216"/>
    </location>
</feature>
<keyword evidence="7" id="KW-1185">Reference proteome</keyword>
<dbReference type="InterPro" id="IPR036594">
    <property type="entry name" value="Meth_synthase_dom"/>
</dbReference>
<keyword evidence="3" id="KW-0170">Cobalt</keyword>
<accession>K4LJH3</accession>
<feature type="domain" description="B12-binding N-terminal" evidence="5">
    <location>
        <begin position="1"/>
        <end position="93"/>
    </location>
</feature>
<organism evidence="6 7">
    <name type="scientific">Thermacetogenium phaeum (strain ATCC BAA-254 / DSM 26808 / PB)</name>
    <dbReference type="NCBI Taxonomy" id="1089553"/>
    <lineage>
        <taxon>Bacteria</taxon>
        <taxon>Bacillati</taxon>
        <taxon>Bacillota</taxon>
        <taxon>Clostridia</taxon>
        <taxon>Thermoanaerobacterales</taxon>
        <taxon>Thermoanaerobacteraceae</taxon>
        <taxon>Thermacetogenium</taxon>
    </lineage>
</organism>
<dbReference type="Proteomes" id="UP000000467">
    <property type="component" value="Chromosome"/>
</dbReference>
<gene>
    <name evidence="6" type="primary">mtbC</name>
    <name evidence="6" type="ordered locus">Tph_c20130</name>
</gene>
<name>K4LJH3_THEPS</name>
<dbReference type="Pfam" id="PF02310">
    <property type="entry name" value="B12-binding"/>
    <property type="match status" value="1"/>
</dbReference>
<dbReference type="FunFam" id="3.40.50.280:FF:000003">
    <property type="entry name" value="Dimethylamine methyltransferase corrinoid protein"/>
    <property type="match status" value="1"/>
</dbReference>
<dbReference type="InterPro" id="IPR003759">
    <property type="entry name" value="Cbl-bd_cap"/>
</dbReference>
<dbReference type="KEGG" id="tpz:Tph_c20130"/>
<dbReference type="Gene3D" id="3.40.50.280">
    <property type="entry name" value="Cobalamin-binding domain"/>
    <property type="match status" value="1"/>
</dbReference>
<keyword evidence="2" id="KW-0479">Metal-binding</keyword>
<proteinExistence type="inferred from homology"/>
<dbReference type="SUPFAM" id="SSF52242">
    <property type="entry name" value="Cobalamin (vitamin B12)-binding domain"/>
    <property type="match status" value="1"/>
</dbReference>
<evidence type="ECO:0000256" key="3">
    <source>
        <dbReference type="ARBA" id="ARBA00023285"/>
    </source>
</evidence>
<protein>
    <submittedName>
        <fullName evidence="6">Dimethylamine corrinoid protein MtbC</fullName>
    </submittedName>
</protein>
<dbReference type="SUPFAM" id="SSF47644">
    <property type="entry name" value="Methionine synthase domain"/>
    <property type="match status" value="1"/>
</dbReference>
<dbReference type="SMART" id="SM01018">
    <property type="entry name" value="B12-binding_2"/>
    <property type="match status" value="1"/>
</dbReference>
<dbReference type="GO" id="GO:0050667">
    <property type="term" value="P:homocysteine metabolic process"/>
    <property type="evidence" value="ECO:0007669"/>
    <property type="project" value="TreeGrafter"/>
</dbReference>
<reference evidence="6 7" key="1">
    <citation type="journal article" date="2012" name="BMC Genomics">
        <title>Genome-guided analysis of physiological and morphological traits of the fermentative acetate oxidizer Thermacetogenium phaeum.</title>
        <authorList>
            <person name="Oehler D."/>
            <person name="Poehlein A."/>
            <person name="Leimbach A."/>
            <person name="Muller N."/>
            <person name="Daniel R."/>
            <person name="Gottschalk G."/>
            <person name="Schink B."/>
        </authorList>
    </citation>
    <scope>NUCLEOTIDE SEQUENCE [LARGE SCALE GENOMIC DNA]</scope>
    <source>
        <strain evidence="7">ATCC BAA-254 / DSM 26808 / PB</strain>
    </source>
</reference>
<evidence type="ECO:0000259" key="4">
    <source>
        <dbReference type="PROSITE" id="PS51332"/>
    </source>
</evidence>
<dbReference type="PROSITE" id="PS51332">
    <property type="entry name" value="B12_BINDING"/>
    <property type="match status" value="1"/>
</dbReference>
<evidence type="ECO:0000259" key="5">
    <source>
        <dbReference type="PROSITE" id="PS51337"/>
    </source>
</evidence>
<dbReference type="InterPro" id="IPR006158">
    <property type="entry name" value="Cobalamin-bd"/>
</dbReference>